<proteinExistence type="predicted"/>
<evidence type="ECO:0000259" key="7">
    <source>
        <dbReference type="PROSITE" id="PS51895"/>
    </source>
</evidence>
<dbReference type="EMBL" id="MU857742">
    <property type="protein sequence ID" value="KAK4244383.1"/>
    <property type="molecule type" value="Genomic_DNA"/>
</dbReference>
<keyword evidence="4" id="KW-1015">Disulfide bond</keyword>
<feature type="domain" description="AA1-like" evidence="7">
    <location>
        <begin position="27"/>
        <end position="156"/>
    </location>
</feature>
<accession>A0AAN7HJG8</accession>
<evidence type="ECO:0000313" key="9">
    <source>
        <dbReference type="Proteomes" id="UP001303647"/>
    </source>
</evidence>
<dbReference type="Gene3D" id="2.40.350.20">
    <property type="match status" value="1"/>
</dbReference>
<evidence type="ECO:0000256" key="3">
    <source>
        <dbReference type="ARBA" id="ARBA00022729"/>
    </source>
</evidence>
<evidence type="ECO:0000256" key="4">
    <source>
        <dbReference type="ARBA" id="ARBA00023157"/>
    </source>
</evidence>
<dbReference type="PROSITE" id="PS51895">
    <property type="entry name" value="AA1"/>
    <property type="match status" value="1"/>
</dbReference>
<comment type="caution">
    <text evidence="8">The sequence shown here is derived from an EMBL/GenBank/DDBJ whole genome shotgun (WGS) entry which is preliminary data.</text>
</comment>
<dbReference type="GO" id="GO:0005576">
    <property type="term" value="C:extracellular region"/>
    <property type="evidence" value="ECO:0007669"/>
    <property type="project" value="UniProtKB-SubCell"/>
</dbReference>
<keyword evidence="2" id="KW-0964">Secreted</keyword>
<evidence type="ECO:0000256" key="1">
    <source>
        <dbReference type="ARBA" id="ARBA00004613"/>
    </source>
</evidence>
<gene>
    <name evidence="8" type="ORF">C7999DRAFT_43963</name>
</gene>
<evidence type="ECO:0000256" key="6">
    <source>
        <dbReference type="SAM" id="SignalP"/>
    </source>
</evidence>
<dbReference type="InterPro" id="IPR032382">
    <property type="entry name" value="AltA1"/>
</dbReference>
<evidence type="ECO:0000256" key="2">
    <source>
        <dbReference type="ARBA" id="ARBA00022525"/>
    </source>
</evidence>
<protein>
    <recommendedName>
        <fullName evidence="7">AA1-like domain-containing protein</fullName>
    </recommendedName>
</protein>
<dbReference type="AlphaFoldDB" id="A0AAN7HJG8"/>
<evidence type="ECO:0000256" key="5">
    <source>
        <dbReference type="PROSITE-ProRule" id="PRU01243"/>
    </source>
</evidence>
<dbReference type="Proteomes" id="UP001303647">
    <property type="component" value="Unassembled WGS sequence"/>
</dbReference>
<keyword evidence="3 6" id="KW-0732">Signal</keyword>
<dbReference type="Pfam" id="PF16541">
    <property type="entry name" value="AltA1"/>
    <property type="match status" value="1"/>
</dbReference>
<sequence length="156" mass="16276">MRFTSAVTAALFGAAMAAPAPQADFPRVRESVAITEFYARKDLLNGTVNGPVSSVSFKLSPILNNGTAAISCTATAAEGESAIDFKPTAYPCEGQKYSFQVGRPKGQGIFPITLIHQTGHGHRARGRGVVPTYCHAGGGDSLVCGQVANVTIGLHR</sequence>
<reference evidence="8" key="1">
    <citation type="journal article" date="2023" name="Mol. Phylogenet. Evol.">
        <title>Genome-scale phylogeny and comparative genomics of the fungal order Sordariales.</title>
        <authorList>
            <person name="Hensen N."/>
            <person name="Bonometti L."/>
            <person name="Westerberg I."/>
            <person name="Brannstrom I.O."/>
            <person name="Guillou S."/>
            <person name="Cros-Aarteil S."/>
            <person name="Calhoun S."/>
            <person name="Haridas S."/>
            <person name="Kuo A."/>
            <person name="Mondo S."/>
            <person name="Pangilinan J."/>
            <person name="Riley R."/>
            <person name="LaButti K."/>
            <person name="Andreopoulos B."/>
            <person name="Lipzen A."/>
            <person name="Chen C."/>
            <person name="Yan M."/>
            <person name="Daum C."/>
            <person name="Ng V."/>
            <person name="Clum A."/>
            <person name="Steindorff A."/>
            <person name="Ohm R.A."/>
            <person name="Martin F."/>
            <person name="Silar P."/>
            <person name="Natvig D.O."/>
            <person name="Lalanne C."/>
            <person name="Gautier V."/>
            <person name="Ament-Velasquez S.L."/>
            <person name="Kruys A."/>
            <person name="Hutchinson M.I."/>
            <person name="Powell A.J."/>
            <person name="Barry K."/>
            <person name="Miller A.N."/>
            <person name="Grigoriev I.V."/>
            <person name="Debuchy R."/>
            <person name="Gladieux P."/>
            <person name="Hiltunen Thoren M."/>
            <person name="Johannesson H."/>
        </authorList>
    </citation>
    <scope>NUCLEOTIDE SEQUENCE</scope>
    <source>
        <strain evidence="8">CBS 359.72</strain>
    </source>
</reference>
<keyword evidence="9" id="KW-1185">Reference proteome</keyword>
<comment type="caution">
    <text evidence="5">Lacks conserved residue(s) required for the propagation of feature annotation.</text>
</comment>
<reference evidence="8" key="2">
    <citation type="submission" date="2023-05" db="EMBL/GenBank/DDBJ databases">
        <authorList>
            <consortium name="Lawrence Berkeley National Laboratory"/>
            <person name="Steindorff A."/>
            <person name="Hensen N."/>
            <person name="Bonometti L."/>
            <person name="Westerberg I."/>
            <person name="Brannstrom I.O."/>
            <person name="Guillou S."/>
            <person name="Cros-Aarteil S."/>
            <person name="Calhoun S."/>
            <person name="Haridas S."/>
            <person name="Kuo A."/>
            <person name="Mondo S."/>
            <person name="Pangilinan J."/>
            <person name="Riley R."/>
            <person name="Labutti K."/>
            <person name="Andreopoulos B."/>
            <person name="Lipzen A."/>
            <person name="Chen C."/>
            <person name="Yanf M."/>
            <person name="Daum C."/>
            <person name="Ng V."/>
            <person name="Clum A."/>
            <person name="Ohm R."/>
            <person name="Martin F."/>
            <person name="Silar P."/>
            <person name="Natvig D."/>
            <person name="Lalanne C."/>
            <person name="Gautier V."/>
            <person name="Ament-Velasquez S.L."/>
            <person name="Kruys A."/>
            <person name="Hutchinson M.I."/>
            <person name="Powell A.J."/>
            <person name="Barry K."/>
            <person name="Miller A.N."/>
            <person name="Grigoriev I.V."/>
            <person name="Debuchy R."/>
            <person name="Gladieux P."/>
            <person name="Thoren M.H."/>
            <person name="Johannesson H."/>
        </authorList>
    </citation>
    <scope>NUCLEOTIDE SEQUENCE</scope>
    <source>
        <strain evidence="8">CBS 359.72</strain>
    </source>
</reference>
<organism evidence="8 9">
    <name type="scientific">Corynascus novoguineensis</name>
    <dbReference type="NCBI Taxonomy" id="1126955"/>
    <lineage>
        <taxon>Eukaryota</taxon>
        <taxon>Fungi</taxon>
        <taxon>Dikarya</taxon>
        <taxon>Ascomycota</taxon>
        <taxon>Pezizomycotina</taxon>
        <taxon>Sordariomycetes</taxon>
        <taxon>Sordariomycetidae</taxon>
        <taxon>Sordariales</taxon>
        <taxon>Chaetomiaceae</taxon>
        <taxon>Corynascus</taxon>
    </lineage>
</organism>
<comment type="subcellular location">
    <subcellularLocation>
        <location evidence="1">Secreted</location>
    </subcellularLocation>
</comment>
<feature type="chain" id="PRO_5043023260" description="AA1-like domain-containing protein" evidence="6">
    <location>
        <begin position="18"/>
        <end position="156"/>
    </location>
</feature>
<evidence type="ECO:0000313" key="8">
    <source>
        <dbReference type="EMBL" id="KAK4244383.1"/>
    </source>
</evidence>
<feature type="signal peptide" evidence="6">
    <location>
        <begin position="1"/>
        <end position="17"/>
    </location>
</feature>
<name>A0AAN7HJG8_9PEZI</name>